<dbReference type="NCBIfam" id="TIGR01409">
    <property type="entry name" value="TAT_signal_seq"/>
    <property type="match status" value="1"/>
</dbReference>
<evidence type="ECO:0000256" key="1">
    <source>
        <dbReference type="ARBA" id="ARBA00022729"/>
    </source>
</evidence>
<evidence type="ECO:0000313" key="2">
    <source>
        <dbReference type="EMBL" id="TRY12889.1"/>
    </source>
</evidence>
<accession>A0A553JKB2</accession>
<dbReference type="OrthoDB" id="4929908at2"/>
<reference evidence="3" key="1">
    <citation type="submission" date="2019-07" db="EMBL/GenBank/DDBJ databases">
        <title>Shewanella sp. YLB-08 draft genomic sequence.</title>
        <authorList>
            <person name="Yu L."/>
        </authorList>
    </citation>
    <scope>NUCLEOTIDE SEQUENCE [LARGE SCALE GENOMIC DNA]</scope>
    <source>
        <strain evidence="3">JCM 20706</strain>
    </source>
</reference>
<sequence>MSNNDHSTSRRKFLKNTGIGVAGTIVASTLSVTGSVAEEAKNISLPDSPHVSKTLLKMAKDIYPHEMIQNKYYQKIVDDLAKQQKRLIDEGVAMLDEQSIAKLGSPFLQVNYEPDRVRLLRSIEETTFFIKVRTALMFGLYDNPELFPLFGYQGSSVEKGGYLNRGLNDLDWLSE</sequence>
<dbReference type="Proteomes" id="UP000318126">
    <property type="component" value="Unassembled WGS sequence"/>
</dbReference>
<proteinExistence type="predicted"/>
<dbReference type="InterPro" id="IPR019546">
    <property type="entry name" value="TAT_signal_bac_arc"/>
</dbReference>
<dbReference type="RefSeq" id="WP_144041606.1">
    <property type="nucleotide sequence ID" value="NZ_BMPL01000023.1"/>
</dbReference>
<dbReference type="EMBL" id="VKGK01000025">
    <property type="protein sequence ID" value="TRY12889.1"/>
    <property type="molecule type" value="Genomic_DNA"/>
</dbReference>
<organism evidence="2 3">
    <name type="scientific">Shewanella hanedai</name>
    <name type="common">Alteromonas hanedai</name>
    <dbReference type="NCBI Taxonomy" id="25"/>
    <lineage>
        <taxon>Bacteria</taxon>
        <taxon>Pseudomonadati</taxon>
        <taxon>Pseudomonadota</taxon>
        <taxon>Gammaproteobacteria</taxon>
        <taxon>Alteromonadales</taxon>
        <taxon>Shewanellaceae</taxon>
        <taxon>Shewanella</taxon>
    </lineage>
</organism>
<dbReference type="AlphaFoldDB" id="A0A553JKB2"/>
<gene>
    <name evidence="2" type="ORF">FN961_18220</name>
</gene>
<evidence type="ECO:0000313" key="3">
    <source>
        <dbReference type="Proteomes" id="UP000318126"/>
    </source>
</evidence>
<dbReference type="PROSITE" id="PS51318">
    <property type="entry name" value="TAT"/>
    <property type="match status" value="1"/>
</dbReference>
<name>A0A553JKB2_SHEHA</name>
<keyword evidence="1" id="KW-0732">Signal</keyword>
<protein>
    <submittedName>
        <fullName evidence="2">Twin-arginine translocation signal domain-containing protein</fullName>
    </submittedName>
</protein>
<keyword evidence="3" id="KW-1185">Reference proteome</keyword>
<comment type="caution">
    <text evidence="2">The sequence shown here is derived from an EMBL/GenBank/DDBJ whole genome shotgun (WGS) entry which is preliminary data.</text>
</comment>
<dbReference type="InterPro" id="IPR006311">
    <property type="entry name" value="TAT_signal"/>
</dbReference>